<gene>
    <name evidence="1" type="ORF">MM415B00626_0026</name>
</gene>
<proteinExistence type="predicted"/>
<organism evidence="1">
    <name type="scientific">viral metagenome</name>
    <dbReference type="NCBI Taxonomy" id="1070528"/>
    <lineage>
        <taxon>unclassified sequences</taxon>
        <taxon>metagenomes</taxon>
        <taxon>organismal metagenomes</taxon>
    </lineage>
</organism>
<dbReference type="EMBL" id="MT141498">
    <property type="protein sequence ID" value="QJA63493.1"/>
    <property type="molecule type" value="Genomic_DNA"/>
</dbReference>
<protein>
    <submittedName>
        <fullName evidence="1">Uncharacterized protein</fullName>
    </submittedName>
</protein>
<evidence type="ECO:0000313" key="1">
    <source>
        <dbReference type="EMBL" id="QJA63493.1"/>
    </source>
</evidence>
<reference evidence="1" key="1">
    <citation type="submission" date="2020-03" db="EMBL/GenBank/DDBJ databases">
        <title>The deep terrestrial virosphere.</title>
        <authorList>
            <person name="Holmfeldt K."/>
            <person name="Nilsson E."/>
            <person name="Simone D."/>
            <person name="Lopez-Fernandez M."/>
            <person name="Wu X."/>
            <person name="de Brujin I."/>
            <person name="Lundin D."/>
            <person name="Andersson A."/>
            <person name="Bertilsson S."/>
            <person name="Dopson M."/>
        </authorList>
    </citation>
    <scope>NUCLEOTIDE SEQUENCE</scope>
    <source>
        <strain evidence="1">MM415B00626</strain>
    </source>
</reference>
<name>A0A6M3J0X8_9ZZZZ</name>
<accession>A0A6M3J0X8</accession>
<sequence>MTQNGIFLFVPRFEVEKEVCYKYIDFWLSRYLCGTIKIVYSILGHERDGWNVLIQHSRLPSYEENNMIEVCSYSSAKNTYPWMFKENLLYRRF</sequence>
<dbReference type="AlphaFoldDB" id="A0A6M3J0X8"/>